<name>A0ABW1IRM3_9BACL</name>
<evidence type="ECO:0000256" key="2">
    <source>
        <dbReference type="ARBA" id="ARBA00022840"/>
    </source>
</evidence>
<reference evidence="5" key="1">
    <citation type="journal article" date="2019" name="Int. J. Syst. Evol. Microbiol.">
        <title>The Global Catalogue of Microorganisms (GCM) 10K type strain sequencing project: providing services to taxonomists for standard genome sequencing and annotation.</title>
        <authorList>
            <consortium name="The Broad Institute Genomics Platform"/>
            <consortium name="The Broad Institute Genome Sequencing Center for Infectious Disease"/>
            <person name="Wu L."/>
            <person name="Ma J."/>
        </authorList>
    </citation>
    <scope>NUCLEOTIDE SEQUENCE [LARGE SCALE GENOMIC DNA]</scope>
    <source>
        <strain evidence="5">CCM 8749</strain>
    </source>
</reference>
<evidence type="ECO:0000313" key="4">
    <source>
        <dbReference type="EMBL" id="MFC5987765.1"/>
    </source>
</evidence>
<keyword evidence="5" id="KW-1185">Reference proteome</keyword>
<dbReference type="InterPro" id="IPR045735">
    <property type="entry name" value="Spore_III_AA_AAA+_ATPase"/>
</dbReference>
<protein>
    <submittedName>
        <fullName evidence="4">Stage III sporulation protein AA</fullName>
    </submittedName>
</protein>
<dbReference type="Gene3D" id="3.40.50.300">
    <property type="entry name" value="P-loop containing nucleotide triphosphate hydrolases"/>
    <property type="match status" value="1"/>
</dbReference>
<keyword evidence="1" id="KW-0547">Nucleotide-binding</keyword>
<dbReference type="SUPFAM" id="SSF52540">
    <property type="entry name" value="P-loop containing nucleoside triphosphate hydrolases"/>
    <property type="match status" value="1"/>
</dbReference>
<dbReference type="Pfam" id="PF19568">
    <property type="entry name" value="Spore_III_AA"/>
    <property type="match status" value="1"/>
</dbReference>
<accession>A0ABW1IRM3</accession>
<evidence type="ECO:0000259" key="3">
    <source>
        <dbReference type="Pfam" id="PF19568"/>
    </source>
</evidence>
<sequence length="335" mass="37292">MTQWIDMLPVSMRQIFQNMPQTMKQQLEEIRVRERRPLEIAFAGGFGFVTPSGAVGGDPQLAYMPSQEDCRQFIDCITEHSLYSYEEQLKQGYITITGGHRVGLSGTAVTADGRVKHLKEISSFNFRLAKEYKDSALPMIPYLWSREKHTYLHTLILSPPMLGKTTMVRDLARLLSSGIIQGQASYPSLKVSIVDERSEIAACHRGVPIFDVGPRTDVLDRCPKAEGMMMLIRSMSPEMIVVDELGSADDAAAVKEAVRSGIKLLATAHAASLAELRSRPAMKELLEMKAFERYILLESRSGQFYQARILDGNGQTMGTVRSLVKAGSHIASNHR</sequence>
<evidence type="ECO:0000256" key="1">
    <source>
        <dbReference type="ARBA" id="ARBA00022741"/>
    </source>
</evidence>
<evidence type="ECO:0000313" key="5">
    <source>
        <dbReference type="Proteomes" id="UP001596250"/>
    </source>
</evidence>
<dbReference type="InterPro" id="IPR014217">
    <property type="entry name" value="Spore_III_AA"/>
</dbReference>
<feature type="domain" description="Stage III sporulation protein AA AAA+ ATPase" evidence="3">
    <location>
        <begin position="5"/>
        <end position="303"/>
    </location>
</feature>
<organism evidence="4 5">
    <name type="scientific">Marinicrinis lubricantis</name>
    <dbReference type="NCBI Taxonomy" id="2086470"/>
    <lineage>
        <taxon>Bacteria</taxon>
        <taxon>Bacillati</taxon>
        <taxon>Bacillota</taxon>
        <taxon>Bacilli</taxon>
        <taxon>Bacillales</taxon>
        <taxon>Paenibacillaceae</taxon>
    </lineage>
</organism>
<dbReference type="EMBL" id="JBHSQV010000170">
    <property type="protein sequence ID" value="MFC5987765.1"/>
    <property type="molecule type" value="Genomic_DNA"/>
</dbReference>
<proteinExistence type="predicted"/>
<dbReference type="NCBIfam" id="TIGR02858">
    <property type="entry name" value="spore_III_AA"/>
    <property type="match status" value="1"/>
</dbReference>
<keyword evidence="2" id="KW-0067">ATP-binding</keyword>
<gene>
    <name evidence="4" type="primary">spoIIIAA</name>
    <name evidence="4" type="ORF">ACFPXP_15270</name>
</gene>
<dbReference type="PANTHER" id="PTHR20953">
    <property type="entry name" value="KINASE-RELATED"/>
    <property type="match status" value="1"/>
</dbReference>
<dbReference type="PANTHER" id="PTHR20953:SF3">
    <property type="entry name" value="P-LOOP CONTAINING NUCLEOSIDE TRIPHOSPHATE HYDROLASES SUPERFAMILY PROTEIN"/>
    <property type="match status" value="1"/>
</dbReference>
<dbReference type="InterPro" id="IPR027417">
    <property type="entry name" value="P-loop_NTPase"/>
</dbReference>
<comment type="caution">
    <text evidence="4">The sequence shown here is derived from an EMBL/GenBank/DDBJ whole genome shotgun (WGS) entry which is preliminary data.</text>
</comment>
<dbReference type="Proteomes" id="UP001596250">
    <property type="component" value="Unassembled WGS sequence"/>
</dbReference>
<dbReference type="RefSeq" id="WP_379895182.1">
    <property type="nucleotide sequence ID" value="NZ_CBCSCT010000027.1"/>
</dbReference>